<evidence type="ECO:0000313" key="5">
    <source>
        <dbReference type="Proteomes" id="UP001153387"/>
    </source>
</evidence>
<evidence type="ECO:0000259" key="2">
    <source>
        <dbReference type="Pfam" id="PF13204"/>
    </source>
</evidence>
<organism evidence="4 5">
    <name type="scientific">Cohnella ginsengisoli</name>
    <dbReference type="NCBI Taxonomy" id="425004"/>
    <lineage>
        <taxon>Bacteria</taxon>
        <taxon>Bacillati</taxon>
        <taxon>Bacillota</taxon>
        <taxon>Bacilli</taxon>
        <taxon>Bacillales</taxon>
        <taxon>Paenibacillaceae</taxon>
        <taxon>Cohnella</taxon>
    </lineage>
</organism>
<dbReference type="Proteomes" id="UP001153387">
    <property type="component" value="Unassembled WGS sequence"/>
</dbReference>
<proteinExistence type="predicted"/>
<comment type="caution">
    <text evidence="4">The sequence shown here is derived from an EMBL/GenBank/DDBJ whole genome shotgun (WGS) entry which is preliminary data.</text>
</comment>
<accession>A0A9X4QMW8</accession>
<dbReference type="Pfam" id="PF16586">
    <property type="entry name" value="DUF5060"/>
    <property type="match status" value="1"/>
</dbReference>
<dbReference type="InterPro" id="IPR017853">
    <property type="entry name" value="GH"/>
</dbReference>
<dbReference type="Gene3D" id="2.60.40.10">
    <property type="entry name" value="Immunoglobulins"/>
    <property type="match status" value="1"/>
</dbReference>
<dbReference type="InterPro" id="IPR013783">
    <property type="entry name" value="Ig-like_fold"/>
</dbReference>
<feature type="domain" description="Apiosidase-like catalytic" evidence="2">
    <location>
        <begin position="122"/>
        <end position="408"/>
    </location>
</feature>
<dbReference type="InterPro" id="IPR025277">
    <property type="entry name" value="Apiosidase-like_cat_dom"/>
</dbReference>
<dbReference type="SUPFAM" id="SSF51445">
    <property type="entry name" value="(Trans)glycosidases"/>
    <property type="match status" value="1"/>
</dbReference>
<reference evidence="4 5" key="1">
    <citation type="submission" date="2022-10" db="EMBL/GenBank/DDBJ databases">
        <title>Comparative genomic analysis of Cohnella hashimotonis sp. nov., isolated from the International Space Station.</title>
        <authorList>
            <person name="Simpson A."/>
            <person name="Venkateswaran K."/>
        </authorList>
    </citation>
    <scope>NUCLEOTIDE SEQUENCE [LARGE SCALE GENOMIC DNA]</scope>
    <source>
        <strain evidence="4 5">DSM 18997</strain>
    </source>
</reference>
<dbReference type="Pfam" id="PF13204">
    <property type="entry name" value="Apiosidase"/>
    <property type="match status" value="1"/>
</dbReference>
<sequence length="569" mass="64270">MDYEKEIRAVVQARVGKMMELCASAEKAFSNPFWDCAVTAVFRHAATGETLRIEGFHDGIDEAGKQVWKVRWMPAQAGAWICELAARPAAPGLSLAVPIEVAEAEGAVRGFLRTVPERSWSFRYDSGEPMFLLGDTIYNLFGGHYCGVELAPILDRRQAQGVNYIRARAQVSPYHPKLRNVWQTRDCWPWGGSAQWPDFKELNTDYFKAVDEVMEMLAEREMGVELVLEAWMLEFPFNDRGKFLPEHEELWIRYLVARYAAYPSLYIWCPANEYDFYPGTAEYHPEADRWFRRLARLIKEADPYKHPVGVHQWSHKLPLHERFGDCEELDVYLIQTDWFKEFEVRGSMSPMCLWMERQLRFHAPTKAKAALCSEFGYEKAEGCFTLEGHQLFDHHHTRRGQWRAGFSGYPVVHGFDNTWGAYLTVETDAVGAAYLPIYRRFMTEDVNFDAMVPAPELLIEVQGTEEEGTAPLCVADDALGVVAVYFPAAGGCKLALPDGGEAAYAYAYAWLNPRSGERLPAEPSCGGGGVGGTRFETPPPAPGDSAADSNWVLYTKRQGWAGAVSNRTF</sequence>
<feature type="region of interest" description="Disordered" evidence="1">
    <location>
        <begin position="522"/>
        <end position="547"/>
    </location>
</feature>
<dbReference type="InterPro" id="IPR032260">
    <property type="entry name" value="DUF5060"/>
</dbReference>
<dbReference type="RefSeq" id="WP_277565288.1">
    <property type="nucleotide sequence ID" value="NZ_JAPDHZ010000003.1"/>
</dbReference>
<evidence type="ECO:0000313" key="4">
    <source>
        <dbReference type="EMBL" id="MDG0791405.1"/>
    </source>
</evidence>
<keyword evidence="5" id="KW-1185">Reference proteome</keyword>
<dbReference type="PANTHER" id="PTHR37836">
    <property type="entry name" value="LMO1036 PROTEIN"/>
    <property type="match status" value="1"/>
</dbReference>
<gene>
    <name evidence="4" type="ORF">OMP38_11415</name>
</gene>
<name>A0A9X4QMW8_9BACL</name>
<dbReference type="PANTHER" id="PTHR37836:SF2">
    <property type="entry name" value="DUF4038 DOMAIN-CONTAINING PROTEIN"/>
    <property type="match status" value="1"/>
</dbReference>
<protein>
    <submittedName>
        <fullName evidence="4">DUF4038 domain-containing protein</fullName>
    </submittedName>
</protein>
<dbReference type="AlphaFoldDB" id="A0A9X4QMW8"/>
<evidence type="ECO:0000256" key="1">
    <source>
        <dbReference type="SAM" id="MobiDB-lite"/>
    </source>
</evidence>
<feature type="domain" description="DUF5060" evidence="3">
    <location>
        <begin position="20"/>
        <end position="80"/>
    </location>
</feature>
<dbReference type="EMBL" id="JAPDHZ010000003">
    <property type="protein sequence ID" value="MDG0791405.1"/>
    <property type="molecule type" value="Genomic_DNA"/>
</dbReference>
<dbReference type="Gene3D" id="3.20.20.80">
    <property type="entry name" value="Glycosidases"/>
    <property type="match status" value="1"/>
</dbReference>
<evidence type="ECO:0000259" key="3">
    <source>
        <dbReference type="Pfam" id="PF16586"/>
    </source>
</evidence>